<comment type="caution">
    <text evidence="1">The sequence shown here is derived from an EMBL/GenBank/DDBJ whole genome shotgun (WGS) entry which is preliminary data.</text>
</comment>
<dbReference type="EMBL" id="LAZR01005212">
    <property type="protein sequence ID" value="KKN01882.1"/>
    <property type="molecule type" value="Genomic_DNA"/>
</dbReference>
<accession>A0A0F9MR70</accession>
<proteinExistence type="predicted"/>
<name>A0A0F9MR70_9ZZZZ</name>
<reference evidence="1" key="1">
    <citation type="journal article" date="2015" name="Nature">
        <title>Complex archaea that bridge the gap between prokaryotes and eukaryotes.</title>
        <authorList>
            <person name="Spang A."/>
            <person name="Saw J.H."/>
            <person name="Jorgensen S.L."/>
            <person name="Zaremba-Niedzwiedzka K."/>
            <person name="Martijn J."/>
            <person name="Lind A.E."/>
            <person name="van Eijk R."/>
            <person name="Schleper C."/>
            <person name="Guy L."/>
            <person name="Ettema T.J."/>
        </authorList>
    </citation>
    <scope>NUCLEOTIDE SEQUENCE</scope>
</reference>
<sequence length="147" mass="17805">MVEYKKGQVWNKAKTKRMLEFENETEKNATYRGVITGSFEYWLWMEDRRSKGLARKKRSSSKPKPIEKKEVETIYIRFTPKQLKLLTEKHRRKLDAKAYRQINIYLKKIEASRGGMSNVYKEKIIEIFDIHKVPYNKKYIVKRIELR</sequence>
<protein>
    <submittedName>
        <fullName evidence="1">Uncharacterized protein</fullName>
    </submittedName>
</protein>
<evidence type="ECO:0000313" key="1">
    <source>
        <dbReference type="EMBL" id="KKN01882.1"/>
    </source>
</evidence>
<organism evidence="1">
    <name type="scientific">marine sediment metagenome</name>
    <dbReference type="NCBI Taxonomy" id="412755"/>
    <lineage>
        <taxon>unclassified sequences</taxon>
        <taxon>metagenomes</taxon>
        <taxon>ecological metagenomes</taxon>
    </lineage>
</organism>
<gene>
    <name evidence="1" type="ORF">LCGC14_1123340</name>
</gene>
<dbReference type="AlphaFoldDB" id="A0A0F9MR70"/>